<comment type="caution">
    <text evidence="2">The sequence shown here is derived from an EMBL/GenBank/DDBJ whole genome shotgun (WGS) entry which is preliminary data.</text>
</comment>
<evidence type="ECO:0000256" key="1">
    <source>
        <dbReference type="SAM" id="MobiDB-lite"/>
    </source>
</evidence>
<dbReference type="RefSeq" id="WP_141162009.1">
    <property type="nucleotide sequence ID" value="NZ_VHQG01000001.1"/>
</dbReference>
<feature type="compositionally biased region" description="Basic and acidic residues" evidence="1">
    <location>
        <begin position="10"/>
        <end position="19"/>
    </location>
</feature>
<dbReference type="AlphaFoldDB" id="A0A506XXJ3"/>
<accession>A0A506XXJ3</accession>
<evidence type="ECO:0000313" key="3">
    <source>
        <dbReference type="Proteomes" id="UP000316252"/>
    </source>
</evidence>
<evidence type="ECO:0000313" key="2">
    <source>
        <dbReference type="EMBL" id="TPW77481.1"/>
    </source>
</evidence>
<dbReference type="EMBL" id="VHQG01000001">
    <property type="protein sequence ID" value="TPW77481.1"/>
    <property type="molecule type" value="Genomic_DNA"/>
</dbReference>
<dbReference type="Proteomes" id="UP000316252">
    <property type="component" value="Unassembled WGS sequence"/>
</dbReference>
<keyword evidence="3" id="KW-1185">Reference proteome</keyword>
<sequence length="69" mass="7635">MTDPVENENVEERSDENERASQQVTEPNPPLPQLYGQDMQGHDAAAAESGEDVARADREPDEEEEPGAR</sequence>
<feature type="compositionally biased region" description="Acidic residues" evidence="1">
    <location>
        <begin position="59"/>
        <end position="69"/>
    </location>
</feature>
<name>A0A506XXJ3_9MICO</name>
<proteinExistence type="predicted"/>
<reference evidence="2 3" key="1">
    <citation type="submission" date="2019-06" db="EMBL/GenBank/DDBJ databases">
        <authorList>
            <person name="Li F."/>
        </authorList>
    </citation>
    <scope>NUCLEOTIDE SEQUENCE [LARGE SCALE GENOMIC DNA]</scope>
    <source>
        <strain evidence="2 3">10F1D-1</strain>
    </source>
</reference>
<protein>
    <submittedName>
        <fullName evidence="2">Uncharacterized protein</fullName>
    </submittedName>
</protein>
<gene>
    <name evidence="2" type="ORF">FJ657_02020</name>
</gene>
<organism evidence="2 3">
    <name type="scientific">Schumannella soli</name>
    <dbReference type="NCBI Taxonomy" id="2590779"/>
    <lineage>
        <taxon>Bacteria</taxon>
        <taxon>Bacillati</taxon>
        <taxon>Actinomycetota</taxon>
        <taxon>Actinomycetes</taxon>
        <taxon>Micrococcales</taxon>
        <taxon>Microbacteriaceae</taxon>
        <taxon>Schumannella</taxon>
    </lineage>
</organism>
<feature type="region of interest" description="Disordered" evidence="1">
    <location>
        <begin position="1"/>
        <end position="69"/>
    </location>
</feature>